<keyword evidence="1" id="KW-0147">Chitin-binding</keyword>
<keyword evidence="7" id="KW-1185">Reference proteome</keyword>
<dbReference type="PANTHER" id="PTHR23301:SF0">
    <property type="entry name" value="CHITIN-BINDING TYPE-2 DOMAIN-CONTAINING PROTEIN-RELATED"/>
    <property type="match status" value="1"/>
</dbReference>
<organism evidence="7 8">
    <name type="scientific">Agrilus planipennis</name>
    <name type="common">Emerald ash borer</name>
    <name type="synonym">Agrilus marcopoli</name>
    <dbReference type="NCBI Taxonomy" id="224129"/>
    <lineage>
        <taxon>Eukaryota</taxon>
        <taxon>Metazoa</taxon>
        <taxon>Ecdysozoa</taxon>
        <taxon>Arthropoda</taxon>
        <taxon>Hexapoda</taxon>
        <taxon>Insecta</taxon>
        <taxon>Pterygota</taxon>
        <taxon>Neoptera</taxon>
        <taxon>Endopterygota</taxon>
        <taxon>Coleoptera</taxon>
        <taxon>Polyphaga</taxon>
        <taxon>Elateriformia</taxon>
        <taxon>Buprestoidea</taxon>
        <taxon>Buprestidae</taxon>
        <taxon>Agrilinae</taxon>
        <taxon>Agrilus</taxon>
    </lineage>
</organism>
<keyword evidence="5" id="KW-0325">Glycoprotein</keyword>
<name>A0A7F5RJB2_AGRPL</name>
<evidence type="ECO:0000313" key="7">
    <source>
        <dbReference type="Proteomes" id="UP000192223"/>
    </source>
</evidence>
<dbReference type="Pfam" id="PF01607">
    <property type="entry name" value="CBM_14"/>
    <property type="match status" value="1"/>
</dbReference>
<dbReference type="KEGG" id="apln:112906360"/>
<protein>
    <submittedName>
        <fullName evidence="8">Uncharacterized protein LOC112906360</fullName>
    </submittedName>
</protein>
<dbReference type="PANTHER" id="PTHR23301">
    <property type="entry name" value="CHITIN BINDING PERITROPHIN-A"/>
    <property type="match status" value="1"/>
</dbReference>
<evidence type="ECO:0000256" key="3">
    <source>
        <dbReference type="ARBA" id="ARBA00022737"/>
    </source>
</evidence>
<proteinExistence type="predicted"/>
<evidence type="ECO:0000256" key="4">
    <source>
        <dbReference type="ARBA" id="ARBA00023157"/>
    </source>
</evidence>
<dbReference type="GO" id="GO:0005576">
    <property type="term" value="C:extracellular region"/>
    <property type="evidence" value="ECO:0007669"/>
    <property type="project" value="InterPro"/>
</dbReference>
<sequence length="146" mass="16269">MPTSIADRVILTPMDLAYETFNSNDDRIISKGNNVLSVLHCPDGFVFNEISLSCQLIDALALVGDDDDQPASLMTDICESDYVGLKKNPDNCRTFYSCFHGYGHMFKCTSPLIFNENTLSCEWPNYAKCCEYIEEDPDVVVGGAIF</sequence>
<dbReference type="AlphaFoldDB" id="A0A7F5RJB2"/>
<dbReference type="Gene3D" id="2.170.140.10">
    <property type="entry name" value="Chitin binding domain"/>
    <property type="match status" value="1"/>
</dbReference>
<feature type="domain" description="Chitin-binding type-2" evidence="6">
    <location>
        <begin position="75"/>
        <end position="129"/>
    </location>
</feature>
<dbReference type="PROSITE" id="PS50940">
    <property type="entry name" value="CHIT_BIND_II"/>
    <property type="match status" value="1"/>
</dbReference>
<evidence type="ECO:0000256" key="2">
    <source>
        <dbReference type="ARBA" id="ARBA00022729"/>
    </source>
</evidence>
<evidence type="ECO:0000313" key="8">
    <source>
        <dbReference type="RefSeq" id="XP_025836099.1"/>
    </source>
</evidence>
<evidence type="ECO:0000256" key="1">
    <source>
        <dbReference type="ARBA" id="ARBA00022669"/>
    </source>
</evidence>
<dbReference type="GeneID" id="112906360"/>
<dbReference type="RefSeq" id="XP_025836099.1">
    <property type="nucleotide sequence ID" value="XM_025980314.1"/>
</dbReference>
<keyword evidence="3" id="KW-0677">Repeat</keyword>
<reference evidence="8" key="1">
    <citation type="submission" date="2025-08" db="UniProtKB">
        <authorList>
            <consortium name="RefSeq"/>
        </authorList>
    </citation>
    <scope>IDENTIFICATION</scope>
    <source>
        <tissue evidence="8">Entire body</tissue>
    </source>
</reference>
<keyword evidence="4" id="KW-1015">Disulfide bond</keyword>
<dbReference type="GO" id="GO:0008061">
    <property type="term" value="F:chitin binding"/>
    <property type="evidence" value="ECO:0007669"/>
    <property type="project" value="UniProtKB-KW"/>
</dbReference>
<accession>A0A7F5RJB2</accession>
<evidence type="ECO:0000259" key="6">
    <source>
        <dbReference type="PROSITE" id="PS50940"/>
    </source>
</evidence>
<dbReference type="InterPro" id="IPR036508">
    <property type="entry name" value="Chitin-bd_dom_sf"/>
</dbReference>
<dbReference type="InParanoid" id="A0A7F5RJB2"/>
<dbReference type="InterPro" id="IPR051940">
    <property type="entry name" value="Chitin_bind-dev_reg"/>
</dbReference>
<dbReference type="Proteomes" id="UP000192223">
    <property type="component" value="Unplaced"/>
</dbReference>
<gene>
    <name evidence="8" type="primary">LOC112906360</name>
</gene>
<dbReference type="OrthoDB" id="6020543at2759"/>
<dbReference type="InterPro" id="IPR002557">
    <property type="entry name" value="Chitin-bd_dom"/>
</dbReference>
<evidence type="ECO:0000256" key="5">
    <source>
        <dbReference type="ARBA" id="ARBA00023180"/>
    </source>
</evidence>
<dbReference type="SMART" id="SM00494">
    <property type="entry name" value="ChtBD2"/>
    <property type="match status" value="1"/>
</dbReference>
<keyword evidence="2" id="KW-0732">Signal</keyword>
<dbReference type="SUPFAM" id="SSF57625">
    <property type="entry name" value="Invertebrate chitin-binding proteins"/>
    <property type="match status" value="1"/>
</dbReference>